<accession>A0ABU9XNG4</accession>
<feature type="region of interest" description="Disordered" evidence="1">
    <location>
        <begin position="98"/>
        <end position="183"/>
    </location>
</feature>
<dbReference type="InterPro" id="IPR025711">
    <property type="entry name" value="PepSY"/>
</dbReference>
<feature type="compositionally biased region" description="Basic and acidic residues" evidence="1">
    <location>
        <begin position="154"/>
        <end position="172"/>
    </location>
</feature>
<evidence type="ECO:0000313" key="3">
    <source>
        <dbReference type="EMBL" id="MEN2769231.1"/>
    </source>
</evidence>
<sequence length="251" mass="27397">MKKKVLLIVSSISIAALLGFGIYKSNAAQAEPKLTMTDIEALVAEQYPGTITDIELEKGFNRVVYEVEVQGEGKEYEIKFDGNTGEVLKLEEREIQVAAEGSSDVSISEKNNTNKNEVDDNSANENASSDDSQDKAENNNKAGDNTTDDDAAKEEETNNTEKADDNKQDSTDTKTTAIDPERAKEIALAEFPGTITEFKLDEEDGRLVYDVEIEGTTGETELEIDAYTGEIVSISLDSEIDLSNDDDGDDD</sequence>
<dbReference type="Pfam" id="PF03413">
    <property type="entry name" value="PepSY"/>
    <property type="match status" value="2"/>
</dbReference>
<evidence type="ECO:0000259" key="2">
    <source>
        <dbReference type="Pfam" id="PF03413"/>
    </source>
</evidence>
<dbReference type="Gene3D" id="3.10.450.40">
    <property type="match status" value="2"/>
</dbReference>
<comment type="caution">
    <text evidence="3">The sequence shown here is derived from an EMBL/GenBank/DDBJ whole genome shotgun (WGS) entry which is preliminary data.</text>
</comment>
<feature type="compositionally biased region" description="Polar residues" evidence="1">
    <location>
        <begin position="103"/>
        <end position="115"/>
    </location>
</feature>
<proteinExistence type="predicted"/>
<reference evidence="3 4" key="1">
    <citation type="submission" date="2024-05" db="EMBL/GenBank/DDBJ databases">
        <authorList>
            <person name="Haq I."/>
            <person name="Ullah Z."/>
            <person name="Ahmad R."/>
            <person name="Li M."/>
            <person name="Tong Y."/>
        </authorList>
    </citation>
    <scope>NUCLEOTIDE SEQUENCE [LARGE SCALE GENOMIC DNA]</scope>
    <source>
        <strain evidence="3 4">16A2E</strain>
    </source>
</reference>
<dbReference type="EMBL" id="JBDIML010000012">
    <property type="protein sequence ID" value="MEN2769231.1"/>
    <property type="molecule type" value="Genomic_DNA"/>
</dbReference>
<name>A0ABU9XNG4_9BACI</name>
<feature type="compositionally biased region" description="Low complexity" evidence="1">
    <location>
        <begin position="121"/>
        <end position="130"/>
    </location>
</feature>
<organism evidence="3 4">
    <name type="scientific">Ornithinibacillus xuwenensis</name>
    <dbReference type="NCBI Taxonomy" id="3144668"/>
    <lineage>
        <taxon>Bacteria</taxon>
        <taxon>Bacillati</taxon>
        <taxon>Bacillota</taxon>
        <taxon>Bacilli</taxon>
        <taxon>Bacillales</taxon>
        <taxon>Bacillaceae</taxon>
        <taxon>Ornithinibacillus</taxon>
    </lineage>
</organism>
<evidence type="ECO:0000256" key="1">
    <source>
        <dbReference type="SAM" id="MobiDB-lite"/>
    </source>
</evidence>
<feature type="domain" description="PepSY" evidence="2">
    <location>
        <begin position="33"/>
        <end position="90"/>
    </location>
</feature>
<evidence type="ECO:0000313" key="4">
    <source>
        <dbReference type="Proteomes" id="UP001444625"/>
    </source>
</evidence>
<dbReference type="Proteomes" id="UP001444625">
    <property type="component" value="Unassembled WGS sequence"/>
</dbReference>
<protein>
    <submittedName>
        <fullName evidence="3">PepSY domain-containing protein</fullName>
    </submittedName>
</protein>
<dbReference type="RefSeq" id="WP_345826725.1">
    <property type="nucleotide sequence ID" value="NZ_JBDIML010000012.1"/>
</dbReference>
<feature type="domain" description="PepSY" evidence="2">
    <location>
        <begin position="177"/>
        <end position="233"/>
    </location>
</feature>
<gene>
    <name evidence="3" type="ORF">ABC228_18875</name>
</gene>
<keyword evidence="4" id="KW-1185">Reference proteome</keyword>